<dbReference type="PANTHER" id="PTHR33096">
    <property type="entry name" value="CXC2 DOMAIN-CONTAINING PROTEIN"/>
    <property type="match status" value="1"/>
</dbReference>
<evidence type="ECO:0000259" key="2">
    <source>
        <dbReference type="Pfam" id="PF18803"/>
    </source>
</evidence>
<feature type="domain" description="CxC2-like cysteine cluster KDZ transposase-associated" evidence="2">
    <location>
        <begin position="142"/>
        <end position="226"/>
    </location>
</feature>
<dbReference type="OrthoDB" id="3192989at2759"/>
<evidence type="ECO:0000256" key="1">
    <source>
        <dbReference type="SAM" id="MobiDB-lite"/>
    </source>
</evidence>
<dbReference type="Proteomes" id="UP000054166">
    <property type="component" value="Unassembled WGS sequence"/>
</dbReference>
<feature type="non-terminal residue" evidence="3">
    <location>
        <position position="1"/>
    </location>
</feature>
<organism evidence="3 4">
    <name type="scientific">Piloderma croceum (strain F 1598)</name>
    <dbReference type="NCBI Taxonomy" id="765440"/>
    <lineage>
        <taxon>Eukaryota</taxon>
        <taxon>Fungi</taxon>
        <taxon>Dikarya</taxon>
        <taxon>Basidiomycota</taxon>
        <taxon>Agaricomycotina</taxon>
        <taxon>Agaricomycetes</taxon>
        <taxon>Agaricomycetidae</taxon>
        <taxon>Atheliales</taxon>
        <taxon>Atheliaceae</taxon>
        <taxon>Piloderma</taxon>
    </lineage>
</organism>
<dbReference type="InParanoid" id="A0A0C3B613"/>
<dbReference type="InterPro" id="IPR040521">
    <property type="entry name" value="KDZ"/>
</dbReference>
<dbReference type="STRING" id="765440.A0A0C3B613"/>
<proteinExistence type="predicted"/>
<name>A0A0C3B613_PILCF</name>
<feature type="region of interest" description="Disordered" evidence="1">
    <location>
        <begin position="347"/>
        <end position="367"/>
    </location>
</feature>
<sequence>NEFLREYLNRRHSILIELVRHESLPSRASCSNCQQSTGKYRCRDCFGSGLWCSDCCVSAHAHVPFHRVEMWNGTFFERSDLLTHQLTIDLCHYPDDCPSIPPNAETQMVFDPDMSDEADELSDEYPADRHQHSETSGLSAHLGHRSKLIIVASTGVFKRWIRWCHCAKSSDQYVQLLLRVKLFPASFKNPKTAFTFDVLDHFRLDALECNTAAMNFMSKIRRMTDEAFPSRVPDRYRELLRVSREWRDLHNRIRAGFVHDRPDAPVDGGLALFCPACPQIGINIPLETEWKVDDRLLYRPQLAVDGNMKLVHQIQKRPDDDVSLSDGDLFMVRRACYVEHLVHAPQRQPKSKCSNHRAQNNGNHHRNHLDSTGKGACACARHGAFVPHCVVDFQKGERQVNMDYSICEALKRFPSHVQALIIYDICCQWSLHFRQRVSESDFLELYDSLEIIGAVGKWHLAAHIPECFPKFTLNFVEGAGEVDGEIMETLWSKLDEIAGFTQAMSIAHAQEVIDDYMNDSNWRKLIRMGRSPQRMHRHVELTLLPADALCGKWTRAKKGVSETKPAFEQLTECLDAALVQEWTKQERIAMEQRGDHLKIYEVASDKCG</sequence>
<evidence type="ECO:0000313" key="4">
    <source>
        <dbReference type="Proteomes" id="UP000054166"/>
    </source>
</evidence>
<keyword evidence="4" id="KW-1185">Reference proteome</keyword>
<protein>
    <recommendedName>
        <fullName evidence="2">CxC2-like cysteine cluster KDZ transposase-associated domain-containing protein</fullName>
    </recommendedName>
</protein>
<dbReference type="Pfam" id="PF18758">
    <property type="entry name" value="KDZ"/>
    <property type="match status" value="1"/>
</dbReference>
<dbReference type="Pfam" id="PF18803">
    <property type="entry name" value="CxC2"/>
    <property type="match status" value="1"/>
</dbReference>
<accession>A0A0C3B613</accession>
<dbReference type="HOGENOM" id="CLU_003703_12_2_1"/>
<dbReference type="EMBL" id="KN833109">
    <property type="protein sequence ID" value="KIM72747.1"/>
    <property type="molecule type" value="Genomic_DNA"/>
</dbReference>
<reference evidence="3 4" key="1">
    <citation type="submission" date="2014-04" db="EMBL/GenBank/DDBJ databases">
        <authorList>
            <consortium name="DOE Joint Genome Institute"/>
            <person name="Kuo A."/>
            <person name="Tarkka M."/>
            <person name="Buscot F."/>
            <person name="Kohler A."/>
            <person name="Nagy L.G."/>
            <person name="Floudas D."/>
            <person name="Copeland A."/>
            <person name="Barry K.W."/>
            <person name="Cichocki N."/>
            <person name="Veneault-Fourrey C."/>
            <person name="LaButti K."/>
            <person name="Lindquist E.A."/>
            <person name="Lipzen A."/>
            <person name="Lundell T."/>
            <person name="Morin E."/>
            <person name="Murat C."/>
            <person name="Sun H."/>
            <person name="Tunlid A."/>
            <person name="Henrissat B."/>
            <person name="Grigoriev I.V."/>
            <person name="Hibbett D.S."/>
            <person name="Martin F."/>
            <person name="Nordberg H.P."/>
            <person name="Cantor M.N."/>
            <person name="Hua S.X."/>
        </authorList>
    </citation>
    <scope>NUCLEOTIDE SEQUENCE [LARGE SCALE GENOMIC DNA]</scope>
    <source>
        <strain evidence="3 4">F 1598</strain>
    </source>
</reference>
<dbReference type="InterPro" id="IPR041457">
    <property type="entry name" value="CxC2_KDZ-assoc"/>
</dbReference>
<reference evidence="4" key="2">
    <citation type="submission" date="2015-01" db="EMBL/GenBank/DDBJ databases">
        <title>Evolutionary Origins and Diversification of the Mycorrhizal Mutualists.</title>
        <authorList>
            <consortium name="DOE Joint Genome Institute"/>
            <consortium name="Mycorrhizal Genomics Consortium"/>
            <person name="Kohler A."/>
            <person name="Kuo A."/>
            <person name="Nagy L.G."/>
            <person name="Floudas D."/>
            <person name="Copeland A."/>
            <person name="Barry K.W."/>
            <person name="Cichocki N."/>
            <person name="Veneault-Fourrey C."/>
            <person name="LaButti K."/>
            <person name="Lindquist E.A."/>
            <person name="Lipzen A."/>
            <person name="Lundell T."/>
            <person name="Morin E."/>
            <person name="Murat C."/>
            <person name="Riley R."/>
            <person name="Ohm R."/>
            <person name="Sun H."/>
            <person name="Tunlid A."/>
            <person name="Henrissat B."/>
            <person name="Grigoriev I.V."/>
            <person name="Hibbett D.S."/>
            <person name="Martin F."/>
        </authorList>
    </citation>
    <scope>NUCLEOTIDE SEQUENCE [LARGE SCALE GENOMIC DNA]</scope>
    <source>
        <strain evidence="4">F 1598</strain>
    </source>
</reference>
<dbReference type="AlphaFoldDB" id="A0A0C3B613"/>
<gene>
    <name evidence="3" type="ORF">PILCRDRAFT_81640</name>
</gene>
<evidence type="ECO:0000313" key="3">
    <source>
        <dbReference type="EMBL" id="KIM72747.1"/>
    </source>
</evidence>
<dbReference type="PANTHER" id="PTHR33096:SF1">
    <property type="entry name" value="CXC1-LIKE CYSTEINE CLUSTER ASSOCIATED WITH KDZ TRANSPOSASES DOMAIN-CONTAINING PROTEIN"/>
    <property type="match status" value="1"/>
</dbReference>